<evidence type="ECO:0000256" key="5">
    <source>
        <dbReference type="PROSITE-ProRule" id="PRU00283"/>
    </source>
</evidence>
<comment type="similarity">
    <text evidence="5">Belongs to the TRAFAC class myosin-kinesin ATPase superfamily. Kinesin family.</text>
</comment>
<evidence type="ECO:0000256" key="1">
    <source>
        <dbReference type="ARBA" id="ARBA00004245"/>
    </source>
</evidence>
<feature type="region of interest" description="Disordered" evidence="7">
    <location>
        <begin position="1"/>
        <end position="24"/>
    </location>
</feature>
<keyword evidence="5" id="KW-0505">Motor protein</keyword>
<feature type="region of interest" description="Disordered" evidence="7">
    <location>
        <begin position="844"/>
        <end position="893"/>
    </location>
</feature>
<dbReference type="EMBL" id="CP111015">
    <property type="protein sequence ID" value="WAR02744.1"/>
    <property type="molecule type" value="Genomic_DNA"/>
</dbReference>
<protein>
    <submittedName>
        <fullName evidence="9">KI18A-like protein</fullName>
    </submittedName>
</protein>
<dbReference type="PANTHER" id="PTHR47968">
    <property type="entry name" value="CENTROMERE PROTEIN E"/>
    <property type="match status" value="1"/>
</dbReference>
<dbReference type="SUPFAM" id="SSF52540">
    <property type="entry name" value="P-loop containing nucleoside triphosphate hydrolases"/>
    <property type="match status" value="1"/>
</dbReference>
<feature type="compositionally biased region" description="Basic residues" evidence="7">
    <location>
        <begin position="1"/>
        <end position="10"/>
    </location>
</feature>
<dbReference type="PROSITE" id="PS00411">
    <property type="entry name" value="KINESIN_MOTOR_1"/>
    <property type="match status" value="1"/>
</dbReference>
<keyword evidence="3 5" id="KW-0067">ATP-binding</keyword>
<feature type="compositionally biased region" description="Polar residues" evidence="7">
    <location>
        <begin position="957"/>
        <end position="976"/>
    </location>
</feature>
<organism evidence="9 10">
    <name type="scientific">Mya arenaria</name>
    <name type="common">Soft-shell clam</name>
    <dbReference type="NCBI Taxonomy" id="6604"/>
    <lineage>
        <taxon>Eukaryota</taxon>
        <taxon>Metazoa</taxon>
        <taxon>Spiralia</taxon>
        <taxon>Lophotrochozoa</taxon>
        <taxon>Mollusca</taxon>
        <taxon>Bivalvia</taxon>
        <taxon>Autobranchia</taxon>
        <taxon>Heteroconchia</taxon>
        <taxon>Euheterodonta</taxon>
        <taxon>Imparidentia</taxon>
        <taxon>Neoheterodontei</taxon>
        <taxon>Myida</taxon>
        <taxon>Myoidea</taxon>
        <taxon>Myidae</taxon>
        <taxon>Mya</taxon>
    </lineage>
</organism>
<feature type="compositionally biased region" description="Polar residues" evidence="7">
    <location>
        <begin position="990"/>
        <end position="1003"/>
    </location>
</feature>
<dbReference type="InterPro" id="IPR019821">
    <property type="entry name" value="Kinesin_motor_CS"/>
</dbReference>
<dbReference type="SMART" id="SM00129">
    <property type="entry name" value="KISc"/>
    <property type="match status" value="1"/>
</dbReference>
<evidence type="ECO:0000256" key="4">
    <source>
        <dbReference type="ARBA" id="ARBA00023212"/>
    </source>
</evidence>
<dbReference type="Pfam" id="PF00225">
    <property type="entry name" value="Kinesin"/>
    <property type="match status" value="1"/>
</dbReference>
<dbReference type="Gene3D" id="3.40.850.10">
    <property type="entry name" value="Kinesin motor domain"/>
    <property type="match status" value="1"/>
</dbReference>
<gene>
    <name evidence="9" type="ORF">MAR_009302</name>
</gene>
<evidence type="ECO:0000256" key="3">
    <source>
        <dbReference type="ARBA" id="ARBA00022840"/>
    </source>
</evidence>
<dbReference type="InterPro" id="IPR036961">
    <property type="entry name" value="Kinesin_motor_dom_sf"/>
</dbReference>
<sequence>MPLSSSRKRPHEPDVESEESSKSNVKVVVRIRPQNVKEVEGNYREVVQAVDENILIFDPKENSSNEYGGTSRKHRDIRKRANRDLKFAFDHVFGPSANNIDIFNETTQGVLNGLLDGYNCSVFAYGATGAGKTHTMLGSQDNPGVMYHTMMNLYNRIDQMKDTKTCDVAVSYLEVYNETIRDLLMPGSVLPVREDPGKGVIIPGLSLHKPKTAEELLYMLQFGNQHRTQHPTDANAESSRSHAVLQVFVRQKDRTANISTEVRVAKLCLVDLAGSERATVTKNKGSRFREGANINRSLLALGNVINALAENKSKGFVPYRDSKLTRLLKDSLGGNCQTVMIAAVSPSSMSYEDTYNTLRYADRAKHIKATLKKNVLNVDFHMAQYGKIVQELRKEIKELKGKLQAYEDGKMISSRQPAASVVQVANWARYQGELLRLYVGHQTRVSEQLQGEVTLRNLQWKMYRKARSLSRIKVLDDPGSAENAKTVDGFLNELRQKTSCMEISSESSRNKVKESCKHLTDTLQKMKSHAAGENNKKTPEVLQLQVQVHHLQSELESSNVQMEYSRQVVRCQERELAHNERLLHLSLKLLRQQHYIIKGHGMLTSDLAGSYSEVLARVGGQEVTWGDSEIGVTYTRGYTLADMLRLPTTALKFEDPNTDVSEVECPAVAGSKRVFQFTAPLHDSRQVEPALNYSNCVEESQTGLPVSLGENESGTSTIVDQSANSVASLASVSTLIDGPQNLSQNLSGTEETSQCGERQGRDNVIELNSTILCGDARPETVSKSLKHKTVTKSKSTETGVKSYTVTKSSQVGSEKPVVSKAMRSIQFDDSEKSPHQGKSYAEIVRTPTPDRPPLRQVGNSNTPLSTSRTDSRSSCESPFGKRRSGDKLTPSQLFDKENCDSLSRYGIPSLVASSLLTSGKTNEQHSGGAPSYMQATKSHINKKKLNSSKNTSLNSSDEISTGPPRTTSNLAKSTFITKHARPLSTHMRSKSTTNVSSRAAWQI</sequence>
<dbReference type="CDD" id="cd01370">
    <property type="entry name" value="KISc_KIP3_like"/>
    <property type="match status" value="1"/>
</dbReference>
<proteinExistence type="inferred from homology"/>
<evidence type="ECO:0000313" key="10">
    <source>
        <dbReference type="Proteomes" id="UP001164746"/>
    </source>
</evidence>
<keyword evidence="6" id="KW-0175">Coiled coil</keyword>
<dbReference type="InterPro" id="IPR001752">
    <property type="entry name" value="Kinesin_motor_dom"/>
</dbReference>
<comment type="subcellular location">
    <subcellularLocation>
        <location evidence="1">Cytoplasm</location>
        <location evidence="1">Cytoskeleton</location>
    </subcellularLocation>
</comment>
<evidence type="ECO:0000256" key="7">
    <source>
        <dbReference type="SAM" id="MobiDB-lite"/>
    </source>
</evidence>
<evidence type="ECO:0000256" key="6">
    <source>
        <dbReference type="SAM" id="Coils"/>
    </source>
</evidence>
<evidence type="ECO:0000259" key="8">
    <source>
        <dbReference type="PROSITE" id="PS50067"/>
    </source>
</evidence>
<dbReference type="PRINTS" id="PR00380">
    <property type="entry name" value="KINESINHEAVY"/>
</dbReference>
<feature type="compositionally biased region" description="Polar residues" evidence="7">
    <location>
        <begin position="857"/>
        <end position="876"/>
    </location>
</feature>
<feature type="compositionally biased region" description="Low complexity" evidence="7">
    <location>
        <begin position="947"/>
        <end position="956"/>
    </location>
</feature>
<evidence type="ECO:0000313" key="9">
    <source>
        <dbReference type="EMBL" id="WAR02744.1"/>
    </source>
</evidence>
<keyword evidence="2 5" id="KW-0547">Nucleotide-binding</keyword>
<accession>A0ABY7E0M3</accession>
<feature type="coiled-coil region" evidence="6">
    <location>
        <begin position="382"/>
        <end position="409"/>
    </location>
</feature>
<dbReference type="PANTHER" id="PTHR47968:SF65">
    <property type="entry name" value="KINESIN MOTOR DOMAIN-CONTAINING PROTEIN"/>
    <property type="match status" value="1"/>
</dbReference>
<dbReference type="InterPro" id="IPR027640">
    <property type="entry name" value="Kinesin-like_fam"/>
</dbReference>
<feature type="region of interest" description="Disordered" evidence="7">
    <location>
        <begin position="943"/>
        <end position="1003"/>
    </location>
</feature>
<keyword evidence="10" id="KW-1185">Reference proteome</keyword>
<keyword evidence="4" id="KW-0206">Cytoskeleton</keyword>
<keyword evidence="4" id="KW-0963">Cytoplasm</keyword>
<evidence type="ECO:0000256" key="2">
    <source>
        <dbReference type="ARBA" id="ARBA00022741"/>
    </source>
</evidence>
<feature type="binding site" evidence="5">
    <location>
        <begin position="126"/>
        <end position="133"/>
    </location>
    <ligand>
        <name>ATP</name>
        <dbReference type="ChEBI" id="CHEBI:30616"/>
    </ligand>
</feature>
<dbReference type="Proteomes" id="UP001164746">
    <property type="component" value="Chromosome 4"/>
</dbReference>
<dbReference type="InterPro" id="IPR027417">
    <property type="entry name" value="P-loop_NTPase"/>
</dbReference>
<dbReference type="PROSITE" id="PS50067">
    <property type="entry name" value="KINESIN_MOTOR_2"/>
    <property type="match status" value="1"/>
</dbReference>
<feature type="domain" description="Kinesin motor" evidence="8">
    <location>
        <begin position="24"/>
        <end position="367"/>
    </location>
</feature>
<reference evidence="9" key="1">
    <citation type="submission" date="2022-11" db="EMBL/GenBank/DDBJ databases">
        <title>Centuries of genome instability and evolution in soft-shell clam transmissible cancer (bioRxiv).</title>
        <authorList>
            <person name="Hart S.F.M."/>
            <person name="Yonemitsu M.A."/>
            <person name="Giersch R.M."/>
            <person name="Beal B.F."/>
            <person name="Arriagada G."/>
            <person name="Davis B.W."/>
            <person name="Ostrander E.A."/>
            <person name="Goff S.P."/>
            <person name="Metzger M.J."/>
        </authorList>
    </citation>
    <scope>NUCLEOTIDE SEQUENCE</scope>
    <source>
        <strain evidence="9">MELC-2E11</strain>
        <tissue evidence="9">Siphon/mantle</tissue>
    </source>
</reference>
<name>A0ABY7E0M3_MYAAR</name>